<evidence type="ECO:0000313" key="1">
    <source>
        <dbReference type="EMBL" id="KAK4882725.1"/>
    </source>
</evidence>
<evidence type="ECO:0000313" key="2">
    <source>
        <dbReference type="Proteomes" id="UP001353858"/>
    </source>
</evidence>
<organism evidence="1 2">
    <name type="scientific">Aquatica leii</name>
    <dbReference type="NCBI Taxonomy" id="1421715"/>
    <lineage>
        <taxon>Eukaryota</taxon>
        <taxon>Metazoa</taxon>
        <taxon>Ecdysozoa</taxon>
        <taxon>Arthropoda</taxon>
        <taxon>Hexapoda</taxon>
        <taxon>Insecta</taxon>
        <taxon>Pterygota</taxon>
        <taxon>Neoptera</taxon>
        <taxon>Endopterygota</taxon>
        <taxon>Coleoptera</taxon>
        <taxon>Polyphaga</taxon>
        <taxon>Elateriformia</taxon>
        <taxon>Elateroidea</taxon>
        <taxon>Lampyridae</taxon>
        <taxon>Luciolinae</taxon>
        <taxon>Aquatica</taxon>
    </lineage>
</organism>
<proteinExistence type="predicted"/>
<dbReference type="EMBL" id="JARPUR010000002">
    <property type="protein sequence ID" value="KAK4882725.1"/>
    <property type="molecule type" value="Genomic_DNA"/>
</dbReference>
<accession>A0AAN7Q8I6</accession>
<protein>
    <submittedName>
        <fullName evidence="1">Uncharacterized protein</fullName>
    </submittedName>
</protein>
<reference evidence="2" key="1">
    <citation type="submission" date="2023-01" db="EMBL/GenBank/DDBJ databases">
        <title>Key to firefly adult light organ development and bioluminescence: homeobox transcription factors regulate luciferase expression and transportation to peroxisome.</title>
        <authorList>
            <person name="Fu X."/>
        </authorList>
    </citation>
    <scope>NUCLEOTIDE SEQUENCE [LARGE SCALE GENOMIC DNA]</scope>
</reference>
<name>A0AAN7Q8I6_9COLE</name>
<gene>
    <name evidence="1" type="ORF">RN001_006044</name>
</gene>
<dbReference type="AlphaFoldDB" id="A0AAN7Q8I6"/>
<sequence length="166" mass="19045">MITSHRAVQPVAIPTSSKPMLKEKDSTRCLYIHEQKETYENLEISIDRSNAIDSFTAIKQDELKIRNKMKIDNPEVVGRKAITVVTSEKRLFVRNFNYGPRGDADTGKVQFSTSSIPVSNKVGVMAFNNFLNFVIAEEIEFVGERFTLNLERRLLRDNSKFQMIKI</sequence>
<comment type="caution">
    <text evidence="1">The sequence shown here is derived from an EMBL/GenBank/DDBJ whole genome shotgun (WGS) entry which is preliminary data.</text>
</comment>
<dbReference type="Proteomes" id="UP001353858">
    <property type="component" value="Unassembled WGS sequence"/>
</dbReference>
<keyword evidence="2" id="KW-1185">Reference proteome</keyword>